<gene>
    <name evidence="9" type="ORF">CLO192961_LOCUS315826</name>
</gene>
<comment type="caution">
    <text evidence="9">The sequence shown here is derived from an EMBL/GenBank/DDBJ whole genome shotgun (WGS) entry which is preliminary data.</text>
</comment>
<comment type="subcellular location">
    <subcellularLocation>
        <location evidence="1">Membrane</location>
        <topology evidence="1">Multi-pass membrane protein</topology>
    </subcellularLocation>
</comment>
<feature type="transmembrane region" description="Helical" evidence="7">
    <location>
        <begin position="6"/>
        <end position="25"/>
    </location>
</feature>
<feature type="transmembrane region" description="Helical" evidence="7">
    <location>
        <begin position="116"/>
        <end position="138"/>
    </location>
</feature>
<dbReference type="PANTHER" id="PTHR33048">
    <property type="entry name" value="PTH11-LIKE INTEGRAL MEMBRANE PROTEIN (AFU_ORTHOLOGUE AFUA_5G11245)"/>
    <property type="match status" value="1"/>
</dbReference>
<evidence type="ECO:0000256" key="3">
    <source>
        <dbReference type="ARBA" id="ARBA00022989"/>
    </source>
</evidence>
<reference evidence="9 10" key="1">
    <citation type="submission" date="2019-06" db="EMBL/GenBank/DDBJ databases">
        <authorList>
            <person name="Broberg M."/>
        </authorList>
    </citation>
    <scope>NUCLEOTIDE SEQUENCE [LARGE SCALE GENOMIC DNA]</scope>
</reference>
<evidence type="ECO:0000313" key="10">
    <source>
        <dbReference type="Proteomes" id="UP000766486"/>
    </source>
</evidence>
<evidence type="ECO:0000256" key="7">
    <source>
        <dbReference type="SAM" id="Phobius"/>
    </source>
</evidence>
<dbReference type="InterPro" id="IPR052337">
    <property type="entry name" value="SAT4-like"/>
</dbReference>
<evidence type="ECO:0000256" key="4">
    <source>
        <dbReference type="ARBA" id="ARBA00023136"/>
    </source>
</evidence>
<feature type="domain" description="Rhodopsin" evidence="8">
    <location>
        <begin position="5"/>
        <end position="180"/>
    </location>
</feature>
<organism evidence="9 10">
    <name type="scientific">Bionectria ochroleuca</name>
    <name type="common">Gliocladium roseum</name>
    <dbReference type="NCBI Taxonomy" id="29856"/>
    <lineage>
        <taxon>Eukaryota</taxon>
        <taxon>Fungi</taxon>
        <taxon>Dikarya</taxon>
        <taxon>Ascomycota</taxon>
        <taxon>Pezizomycotina</taxon>
        <taxon>Sordariomycetes</taxon>
        <taxon>Hypocreomycetidae</taxon>
        <taxon>Hypocreales</taxon>
        <taxon>Bionectriaceae</taxon>
        <taxon>Clonostachys</taxon>
    </lineage>
</organism>
<evidence type="ECO:0000313" key="9">
    <source>
        <dbReference type="EMBL" id="VUC31972.1"/>
    </source>
</evidence>
<keyword evidence="10" id="KW-1185">Reference proteome</keyword>
<evidence type="ECO:0000256" key="2">
    <source>
        <dbReference type="ARBA" id="ARBA00022692"/>
    </source>
</evidence>
<evidence type="ECO:0000259" key="8">
    <source>
        <dbReference type="Pfam" id="PF20684"/>
    </source>
</evidence>
<feature type="region of interest" description="Disordered" evidence="6">
    <location>
        <begin position="222"/>
        <end position="241"/>
    </location>
</feature>
<dbReference type="EMBL" id="CABFNS010000837">
    <property type="protein sequence ID" value="VUC31972.1"/>
    <property type="molecule type" value="Genomic_DNA"/>
</dbReference>
<keyword evidence="4 7" id="KW-0472">Membrane</keyword>
<accession>A0ABY6UL00</accession>
<feature type="transmembrane region" description="Helical" evidence="7">
    <location>
        <begin position="79"/>
        <end position="104"/>
    </location>
</feature>
<evidence type="ECO:0000256" key="6">
    <source>
        <dbReference type="SAM" id="MobiDB-lite"/>
    </source>
</evidence>
<name>A0ABY6UL00_BIOOC</name>
<evidence type="ECO:0000256" key="1">
    <source>
        <dbReference type="ARBA" id="ARBA00004141"/>
    </source>
</evidence>
<proteinExistence type="inferred from homology"/>
<dbReference type="PANTHER" id="PTHR33048:SF96">
    <property type="entry name" value="INTEGRAL MEMBRANE PROTEIN"/>
    <property type="match status" value="1"/>
</dbReference>
<keyword evidence="3 7" id="KW-1133">Transmembrane helix</keyword>
<evidence type="ECO:0000256" key="5">
    <source>
        <dbReference type="ARBA" id="ARBA00038359"/>
    </source>
</evidence>
<feature type="compositionally biased region" description="Acidic residues" evidence="6">
    <location>
        <begin position="229"/>
        <end position="239"/>
    </location>
</feature>
<dbReference type="Proteomes" id="UP000766486">
    <property type="component" value="Unassembled WGS sequence"/>
</dbReference>
<dbReference type="InterPro" id="IPR049326">
    <property type="entry name" value="Rhodopsin_dom_fungi"/>
</dbReference>
<comment type="similarity">
    <text evidence="5">Belongs to the SAT4 family.</text>
</comment>
<protein>
    <recommendedName>
        <fullName evidence="8">Rhodopsin domain-containing protein</fullName>
    </recommendedName>
</protein>
<keyword evidence="2 7" id="KW-0812">Transmembrane</keyword>
<sequence>MVTVWQLLYVTCSPIIKISICATLIRIASQRRRYTYILYAVSILAIAMTVMAAICIVIRCTPFQASWTGQGKCVSVDAIIILTYVFSAVNIAIDWTVCIMPAFILWNLQIRRNLKLLAFGILGVGALASIATIVRMVYVPDLAAKTDKLYKLGFVILWTVVEMSLGIIAGSLPSLRKFFRGLSRDKSIRDRESYGTELVTISRRRSKPPSIALGYHYQVSTTIGKGGDESSDAGPDMDDDSTRQMIYVTRVIKQTRS</sequence>
<feature type="transmembrane region" description="Helical" evidence="7">
    <location>
        <begin position="150"/>
        <end position="172"/>
    </location>
</feature>
<feature type="transmembrane region" description="Helical" evidence="7">
    <location>
        <begin position="37"/>
        <end position="59"/>
    </location>
</feature>
<dbReference type="Pfam" id="PF20684">
    <property type="entry name" value="Fung_rhodopsin"/>
    <property type="match status" value="1"/>
</dbReference>